<dbReference type="InterPro" id="IPR029063">
    <property type="entry name" value="SAM-dependent_MTases_sf"/>
</dbReference>
<accession>N2AMJ6</accession>
<dbReference type="PATRIC" id="fig|1235802.3.peg.2558"/>
<evidence type="ECO:0000313" key="2">
    <source>
        <dbReference type="EMBL" id="EMZ27295.1"/>
    </source>
</evidence>
<dbReference type="eggNOG" id="COG0116">
    <property type="taxonomic scope" value="Bacteria"/>
</dbReference>
<organism evidence="2 3">
    <name type="scientific">Eubacterium plexicaudatum ASF492</name>
    <dbReference type="NCBI Taxonomy" id="1235802"/>
    <lineage>
        <taxon>Bacteria</taxon>
        <taxon>Bacillati</taxon>
        <taxon>Bacillota</taxon>
        <taxon>Clostridia</taxon>
        <taxon>Eubacteriales</taxon>
        <taxon>Eubacteriaceae</taxon>
        <taxon>Eubacterium</taxon>
    </lineage>
</organism>
<dbReference type="EMBL" id="AQFT01000072">
    <property type="protein sequence ID" value="EMZ27295.1"/>
    <property type="molecule type" value="Genomic_DNA"/>
</dbReference>
<evidence type="ECO:0000259" key="1">
    <source>
        <dbReference type="Pfam" id="PF01170"/>
    </source>
</evidence>
<dbReference type="AlphaFoldDB" id="N2AMJ6"/>
<keyword evidence="3" id="KW-1185">Reference proteome</keyword>
<dbReference type="STRING" id="1235802.C823_02419"/>
<sequence length="513" mass="59553">MQKVYEALKQGSDVRNNLIQLKQMLKEEGALEQYLSMTEDDELIASFLQDEDPKTRKNAALILGLLQSQESIEKLWEAYVKETQLFVKGAYLSAIQKLDCKNYETQIKRHYQKLLAYEPLEEEKKHIQDELKELRRLVIQFDGGISRHPFVGYDKPRDFILTTIKNYQDTTGVQVESGATRMIPMGVQVVGGNIREALNIRTFREILFTLRCEKNLPPQPVVIAKELAKSNLTRILSELHEGGAPFYFRLEIRGNMPLDKKSAFAKKLAAEIEQRTRHFLVNSTEHYEVELRLVQNRNGGFYPCVKLFTIPMKRFAYRKYTTASSMHPSLAALLTELASNWLTERAKVLDAFCGTGTLLMERMYALPVRTAYALDIFGDAIQGARENAGIAHMNINFVQRSFFEFEHEQKFHEIWADFPVRGKKTKEELDEYYRLFFEKVRQLLTERGRIFLFGNENGMTKKYLRLHDDLHLKQEFCIREKDGAYFYIIEMREPQKAEPDDAADADVPPEATQ</sequence>
<dbReference type="Pfam" id="PF01170">
    <property type="entry name" value="UPF0020"/>
    <property type="match status" value="1"/>
</dbReference>
<protein>
    <recommendedName>
        <fullName evidence="1">Ribosomal RNA large subunit methyltransferase K/L-like methyltransferase domain-containing protein</fullName>
    </recommendedName>
</protein>
<feature type="domain" description="Ribosomal RNA large subunit methyltransferase K/L-like methyltransferase" evidence="1">
    <location>
        <begin position="317"/>
        <end position="469"/>
    </location>
</feature>
<reference evidence="2 3" key="1">
    <citation type="journal article" date="2014" name="Genome Announc.">
        <title>Draft genome sequences of the altered schaedler flora, a defined bacterial community from gnotobiotic mice.</title>
        <authorList>
            <person name="Wannemuehler M.J."/>
            <person name="Overstreet A.M."/>
            <person name="Ward D.V."/>
            <person name="Phillips G.J."/>
        </authorList>
    </citation>
    <scope>NUCLEOTIDE SEQUENCE [LARGE SCALE GENOMIC DNA]</scope>
    <source>
        <strain evidence="2 3">ASF492</strain>
    </source>
</reference>
<proteinExistence type="predicted"/>
<dbReference type="PANTHER" id="PTHR14911:SF13">
    <property type="entry name" value="TRNA (GUANINE(6)-N2)-METHYLTRANSFERASE THUMP3"/>
    <property type="match status" value="1"/>
</dbReference>
<gene>
    <name evidence="2" type="ORF">C823_02419</name>
</gene>
<dbReference type="GO" id="GO:0016423">
    <property type="term" value="F:tRNA (guanine) methyltransferase activity"/>
    <property type="evidence" value="ECO:0007669"/>
    <property type="project" value="TreeGrafter"/>
</dbReference>
<dbReference type="Proteomes" id="UP000012589">
    <property type="component" value="Unassembled WGS sequence"/>
</dbReference>
<comment type="caution">
    <text evidence="2">The sequence shown here is derived from an EMBL/GenBank/DDBJ whole genome shotgun (WGS) entry which is preliminary data.</text>
</comment>
<dbReference type="Gene3D" id="3.40.50.150">
    <property type="entry name" value="Vaccinia Virus protein VP39"/>
    <property type="match status" value="1"/>
</dbReference>
<evidence type="ECO:0000313" key="3">
    <source>
        <dbReference type="Proteomes" id="UP000012589"/>
    </source>
</evidence>
<dbReference type="SUPFAM" id="SSF53335">
    <property type="entry name" value="S-adenosyl-L-methionine-dependent methyltransferases"/>
    <property type="match status" value="1"/>
</dbReference>
<dbReference type="HOGENOM" id="CLU_543714_0_0_9"/>
<dbReference type="OrthoDB" id="1637728at2"/>
<name>N2AMJ6_9FIRM</name>
<dbReference type="InterPro" id="IPR000241">
    <property type="entry name" value="RlmKL-like_Mtase"/>
</dbReference>
<dbReference type="GO" id="GO:0030488">
    <property type="term" value="P:tRNA methylation"/>
    <property type="evidence" value="ECO:0007669"/>
    <property type="project" value="TreeGrafter"/>
</dbReference>
<dbReference type="CDD" id="cd02440">
    <property type="entry name" value="AdoMet_MTases"/>
    <property type="match status" value="1"/>
</dbReference>
<dbReference type="PANTHER" id="PTHR14911">
    <property type="entry name" value="THUMP DOMAIN-CONTAINING"/>
    <property type="match status" value="1"/>
</dbReference>